<dbReference type="InterPro" id="IPR021354">
    <property type="entry name" value="DUF2975"/>
</dbReference>
<evidence type="ECO:0008006" key="4">
    <source>
        <dbReference type="Google" id="ProtNLM"/>
    </source>
</evidence>
<feature type="transmembrane region" description="Helical" evidence="1">
    <location>
        <begin position="154"/>
        <end position="175"/>
    </location>
</feature>
<reference evidence="2" key="1">
    <citation type="journal article" date="2014" name="Int. J. Syst. Evol. Microbiol.">
        <title>Complete genome sequence of Corynebacterium casei LMG S-19264T (=DSM 44701T), isolated from a smear-ripened cheese.</title>
        <authorList>
            <consortium name="US DOE Joint Genome Institute (JGI-PGF)"/>
            <person name="Walter F."/>
            <person name="Albersmeier A."/>
            <person name="Kalinowski J."/>
            <person name="Ruckert C."/>
        </authorList>
    </citation>
    <scope>NUCLEOTIDE SEQUENCE</scope>
    <source>
        <strain evidence="2">CGMCC 1.15330</strain>
    </source>
</reference>
<evidence type="ECO:0000313" key="3">
    <source>
        <dbReference type="Proteomes" id="UP000623067"/>
    </source>
</evidence>
<accession>A0A916T2Q1</accession>
<comment type="caution">
    <text evidence="2">The sequence shown here is derived from an EMBL/GenBank/DDBJ whole genome shotgun (WGS) entry which is preliminary data.</text>
</comment>
<dbReference type="RefSeq" id="WP_188658277.1">
    <property type="nucleotide sequence ID" value="NZ_BMIH01000002.1"/>
</dbReference>
<evidence type="ECO:0000256" key="1">
    <source>
        <dbReference type="SAM" id="Phobius"/>
    </source>
</evidence>
<keyword evidence="3" id="KW-1185">Reference proteome</keyword>
<name>A0A916T2Q1_9SPHN</name>
<gene>
    <name evidence="2" type="ORF">GCM10011380_16720</name>
</gene>
<dbReference type="Pfam" id="PF11188">
    <property type="entry name" value="DUF2975"/>
    <property type="match status" value="1"/>
</dbReference>
<evidence type="ECO:0000313" key="2">
    <source>
        <dbReference type="EMBL" id="GGB27758.1"/>
    </source>
</evidence>
<organism evidence="2 3">
    <name type="scientific">Sphingomonas metalli</name>
    <dbReference type="NCBI Taxonomy" id="1779358"/>
    <lineage>
        <taxon>Bacteria</taxon>
        <taxon>Pseudomonadati</taxon>
        <taxon>Pseudomonadota</taxon>
        <taxon>Alphaproteobacteria</taxon>
        <taxon>Sphingomonadales</taxon>
        <taxon>Sphingomonadaceae</taxon>
        <taxon>Sphingomonas</taxon>
    </lineage>
</organism>
<proteinExistence type="predicted"/>
<feature type="transmembrane region" description="Helical" evidence="1">
    <location>
        <begin position="62"/>
        <end position="89"/>
    </location>
</feature>
<dbReference type="Proteomes" id="UP000623067">
    <property type="component" value="Unassembled WGS sequence"/>
</dbReference>
<sequence>MTGPVETGGRDMRDETRLVRWGERALRGLAVANIALGVAALLFILGTFLFQQPFAAHLMRKYGAAAPVMTMIWEVRLLGLLSASVVWPIDRCLRPLADLAASVRLGQPFDPANAGRVTTIGWALLAIQCLDVASGVLTMMVARTGADVVGWQPSLAGWISVPVAFVLARVFAAGARLDADLEGTV</sequence>
<keyword evidence="1" id="KW-1133">Transmembrane helix</keyword>
<keyword evidence="1" id="KW-0812">Transmembrane</keyword>
<reference evidence="2" key="2">
    <citation type="submission" date="2020-09" db="EMBL/GenBank/DDBJ databases">
        <authorList>
            <person name="Sun Q."/>
            <person name="Zhou Y."/>
        </authorList>
    </citation>
    <scope>NUCLEOTIDE SEQUENCE</scope>
    <source>
        <strain evidence="2">CGMCC 1.15330</strain>
    </source>
</reference>
<feature type="transmembrane region" description="Helical" evidence="1">
    <location>
        <begin position="29"/>
        <end position="50"/>
    </location>
</feature>
<protein>
    <recommendedName>
        <fullName evidence="4">DUF2975 domain-containing protein</fullName>
    </recommendedName>
</protein>
<dbReference type="EMBL" id="BMIH01000002">
    <property type="protein sequence ID" value="GGB27758.1"/>
    <property type="molecule type" value="Genomic_DNA"/>
</dbReference>
<feature type="transmembrane region" description="Helical" evidence="1">
    <location>
        <begin position="120"/>
        <end position="142"/>
    </location>
</feature>
<dbReference type="AlphaFoldDB" id="A0A916T2Q1"/>
<keyword evidence="1" id="KW-0472">Membrane</keyword>